<reference evidence="1 2" key="1">
    <citation type="submission" date="2016-01" db="EMBL/GenBank/DDBJ databases">
        <title>The new phylogeny of the genus Mycobacterium.</title>
        <authorList>
            <person name="Tarcisio F."/>
            <person name="Conor M."/>
            <person name="Antonella G."/>
            <person name="Elisabetta G."/>
            <person name="Giulia F.S."/>
            <person name="Sara T."/>
            <person name="Anna F."/>
            <person name="Clotilde B."/>
            <person name="Roberto B."/>
            <person name="Veronica D.S."/>
            <person name="Fabio R."/>
            <person name="Monica P."/>
            <person name="Olivier J."/>
            <person name="Enrico T."/>
            <person name="Nicola S."/>
        </authorList>
    </citation>
    <scope>NUCLEOTIDE SEQUENCE [LARGE SCALE GENOMIC DNA]</scope>
    <source>
        <strain evidence="1 2">DSM 45394</strain>
    </source>
</reference>
<evidence type="ECO:0000313" key="1">
    <source>
        <dbReference type="EMBL" id="ORW08489.1"/>
    </source>
</evidence>
<keyword evidence="2" id="KW-1185">Reference proteome</keyword>
<dbReference type="AlphaFoldDB" id="A0A1X1YBN5"/>
<dbReference type="OrthoDB" id="4691918at2"/>
<proteinExistence type="predicted"/>
<accession>A0A1X1YBN5</accession>
<organism evidence="1 2">
    <name type="scientific">Mycolicibacter longobardus</name>
    <dbReference type="NCBI Taxonomy" id="1108812"/>
    <lineage>
        <taxon>Bacteria</taxon>
        <taxon>Bacillati</taxon>
        <taxon>Actinomycetota</taxon>
        <taxon>Actinomycetes</taxon>
        <taxon>Mycobacteriales</taxon>
        <taxon>Mycobacteriaceae</taxon>
        <taxon>Mycolicibacter</taxon>
    </lineage>
</organism>
<dbReference type="RefSeq" id="WP_085266128.1">
    <property type="nucleotide sequence ID" value="NZ_LQPG01000035.1"/>
</dbReference>
<sequence length="312" mass="33976">MQFVIRELADGPADLRDQLPVTLSALNPLSSSTSRQQFWCAQLEHPVKYRFSAQNRPDGMDPEFVDEDHAGTFLWVYVLVLTNQSSADLQAGMRAITADVGYVTDLSLGSDTSFDGDKVRWVAEAQVDVEAGPDSAPAPPTDTTGSGATGTLGTYVDSHVQLYLTQLAALAGTQFSDDIPRAVQISEGQDPPAGRPAYVVAGTQLRYHTLSATTNSWGWRTTDDPDRLVYWILDDIVRSLAYRWATTAPAATLLDEQGINTLLWIPYWLTLLAALNPQWRSTTEAAISEWSRLPQLIAGHAPVAQVTGESGP</sequence>
<evidence type="ECO:0000313" key="2">
    <source>
        <dbReference type="Proteomes" id="UP000193866"/>
    </source>
</evidence>
<name>A0A1X1YBN5_9MYCO</name>
<dbReference type="Proteomes" id="UP000193866">
    <property type="component" value="Unassembled WGS sequence"/>
</dbReference>
<comment type="caution">
    <text evidence="1">The sequence shown here is derived from an EMBL/GenBank/DDBJ whole genome shotgun (WGS) entry which is preliminary data.</text>
</comment>
<gene>
    <name evidence="1" type="ORF">AWC16_19005</name>
</gene>
<dbReference type="EMBL" id="LQPG01000035">
    <property type="protein sequence ID" value="ORW08489.1"/>
    <property type="molecule type" value="Genomic_DNA"/>
</dbReference>
<protein>
    <submittedName>
        <fullName evidence="1">Uncharacterized protein</fullName>
    </submittedName>
</protein>